<evidence type="ECO:0000313" key="5">
    <source>
        <dbReference type="Proteomes" id="UP000694388"/>
    </source>
</evidence>
<reference evidence="4" key="1">
    <citation type="submission" date="2025-08" db="UniProtKB">
        <authorList>
            <consortium name="Ensembl"/>
        </authorList>
    </citation>
    <scope>IDENTIFICATION</scope>
</reference>
<dbReference type="PANTHER" id="PTHR46150">
    <property type="entry name" value="RHO GTPASE-ACTIVATING PROTEIN 100F"/>
    <property type="match status" value="1"/>
</dbReference>
<dbReference type="GO" id="GO:0016477">
    <property type="term" value="P:cell migration"/>
    <property type="evidence" value="ECO:0007669"/>
    <property type="project" value="TreeGrafter"/>
</dbReference>
<feature type="region of interest" description="Disordered" evidence="2">
    <location>
        <begin position="496"/>
        <end position="531"/>
    </location>
</feature>
<feature type="compositionally biased region" description="Basic and acidic residues" evidence="2">
    <location>
        <begin position="181"/>
        <end position="196"/>
    </location>
</feature>
<dbReference type="PANTHER" id="PTHR46150:SF3">
    <property type="entry name" value="RHO GTPASE-ACTIVATING PROTEIN 100F"/>
    <property type="match status" value="1"/>
</dbReference>
<dbReference type="InterPro" id="IPR008936">
    <property type="entry name" value="Rho_GTPase_activation_prot"/>
</dbReference>
<feature type="region of interest" description="Disordered" evidence="2">
    <location>
        <begin position="560"/>
        <end position="601"/>
    </location>
</feature>
<dbReference type="GO" id="GO:0007165">
    <property type="term" value="P:signal transduction"/>
    <property type="evidence" value="ECO:0007669"/>
    <property type="project" value="InterPro"/>
</dbReference>
<dbReference type="InterPro" id="IPR052118">
    <property type="entry name" value="Rho-GAP_regulator"/>
</dbReference>
<name>A0A8C4QU74_EPTBU</name>
<dbReference type="Ensembl" id="ENSEBUT00000021208.1">
    <property type="protein sequence ID" value="ENSEBUP00000020632.1"/>
    <property type="gene ID" value="ENSEBUG00000012767.1"/>
</dbReference>
<proteinExistence type="predicted"/>
<feature type="domain" description="Rho-GAP" evidence="3">
    <location>
        <begin position="391"/>
        <end position="629"/>
    </location>
</feature>
<dbReference type="AlphaFoldDB" id="A0A8C4QU74"/>
<feature type="compositionally biased region" description="Polar residues" evidence="2">
    <location>
        <begin position="78"/>
        <end position="93"/>
    </location>
</feature>
<feature type="region of interest" description="Disordered" evidence="2">
    <location>
        <begin position="72"/>
        <end position="130"/>
    </location>
</feature>
<dbReference type="Proteomes" id="UP000694388">
    <property type="component" value="Unplaced"/>
</dbReference>
<protein>
    <submittedName>
        <fullName evidence="4">Synapse defective Rho GTPase homolog 1</fullName>
    </submittedName>
</protein>
<evidence type="ECO:0000259" key="3">
    <source>
        <dbReference type="PROSITE" id="PS50238"/>
    </source>
</evidence>
<organism evidence="4 5">
    <name type="scientific">Eptatretus burgeri</name>
    <name type="common">Inshore hagfish</name>
    <dbReference type="NCBI Taxonomy" id="7764"/>
    <lineage>
        <taxon>Eukaryota</taxon>
        <taxon>Metazoa</taxon>
        <taxon>Chordata</taxon>
        <taxon>Craniata</taxon>
        <taxon>Vertebrata</taxon>
        <taxon>Cyclostomata</taxon>
        <taxon>Myxini</taxon>
        <taxon>Myxiniformes</taxon>
        <taxon>Myxinidae</taxon>
        <taxon>Eptatretinae</taxon>
        <taxon>Eptatretus</taxon>
    </lineage>
</organism>
<reference evidence="4" key="2">
    <citation type="submission" date="2025-09" db="UniProtKB">
        <authorList>
            <consortium name="Ensembl"/>
        </authorList>
    </citation>
    <scope>IDENTIFICATION</scope>
</reference>
<dbReference type="InterPro" id="IPR057459">
    <property type="entry name" value="SYDE1/2_C2"/>
</dbReference>
<dbReference type="GO" id="GO:0046578">
    <property type="term" value="P:regulation of Ras protein signal transduction"/>
    <property type="evidence" value="ECO:0007669"/>
    <property type="project" value="TreeGrafter"/>
</dbReference>
<dbReference type="GO" id="GO:0005096">
    <property type="term" value="F:GTPase activator activity"/>
    <property type="evidence" value="ECO:0007669"/>
    <property type="project" value="UniProtKB-KW"/>
</dbReference>
<dbReference type="SMART" id="SM00324">
    <property type="entry name" value="RhoGAP"/>
    <property type="match status" value="1"/>
</dbReference>
<sequence length="629" mass="69056">MELLGSARKMKSITNYSVGNSGNVESEIPCVQDHHESFGAVMQTIAYAGNTGEEVVRSIGCEDEVEIWYNPIPESDGDFQNFQTPNSPDNYTSPRPPPRGESCLPRSTRALSQSFSHGRRGQKPTTWVRSPQTMHKLSAGVRKIRAHKRQQQVGRECQQDSAEGGPEAVISRYHLDSSVTAKKETHPSDVVRKDDEGYLSDGGTPVPDSKSASVLPCELDPVTFTPYTKPTSAPCPSVAISGLLTIRLFGAEGLRIPSSGGKTYKRQRFLQVDGVTRARTAKLYLEESRLPLAHTFTLSLECAHTLRLLLFSWTSHTPRRRIIAQGVLSLSLLLPSEPINNGTMPCTPHRLAVALQPHGVLYAVLTMAPGGQVSGKTPESSETHEARVFGVDLATVVRREDSGVGVALLLQSCVAEIEERGLQTVGLYRLCGSAAGKRALRAEFEESSGSVNISSEYVTDINVITGVLKDFLRELPGPLITPALCHNLLCISPQPANREGKRDSGGVVDSGSESGEETVNEIGMKSESGGRMDVRDVCEHEQKGRDKRKVEVMMGTEKERYRKETRREKEAAVETEERGDNGPKLDYDGKKSREPDNMKMRNKMMGRELKTDLLKCLPEPERVSSQLFG</sequence>
<evidence type="ECO:0000313" key="4">
    <source>
        <dbReference type="Ensembl" id="ENSEBUP00000020632.1"/>
    </source>
</evidence>
<accession>A0A8C4QU74</accession>
<evidence type="ECO:0000256" key="1">
    <source>
        <dbReference type="ARBA" id="ARBA00022468"/>
    </source>
</evidence>
<dbReference type="PROSITE" id="PS50238">
    <property type="entry name" value="RHOGAP"/>
    <property type="match status" value="1"/>
</dbReference>
<keyword evidence="5" id="KW-1185">Reference proteome</keyword>
<evidence type="ECO:0000256" key="2">
    <source>
        <dbReference type="SAM" id="MobiDB-lite"/>
    </source>
</evidence>
<dbReference type="Gene3D" id="1.10.555.10">
    <property type="entry name" value="Rho GTPase activation protein"/>
    <property type="match status" value="1"/>
</dbReference>
<keyword evidence="1" id="KW-0343">GTPase activation</keyword>
<dbReference type="GeneTree" id="ENSGT01030000234635"/>
<dbReference type="SUPFAM" id="SSF48350">
    <property type="entry name" value="GTPase activation domain, GAP"/>
    <property type="match status" value="1"/>
</dbReference>
<dbReference type="Pfam" id="PF00620">
    <property type="entry name" value="RhoGAP"/>
    <property type="match status" value="1"/>
</dbReference>
<dbReference type="Pfam" id="PF25336">
    <property type="entry name" value="C2_SYDE"/>
    <property type="match status" value="1"/>
</dbReference>
<dbReference type="GO" id="GO:0097060">
    <property type="term" value="C:synaptic membrane"/>
    <property type="evidence" value="ECO:0007669"/>
    <property type="project" value="TreeGrafter"/>
</dbReference>
<feature type="region of interest" description="Disordered" evidence="2">
    <location>
        <begin position="178"/>
        <end position="212"/>
    </location>
</feature>
<dbReference type="InterPro" id="IPR000198">
    <property type="entry name" value="RhoGAP_dom"/>
</dbReference>